<proteinExistence type="predicted"/>
<dbReference type="AlphaFoldDB" id="A0A168ACC5"/>
<protein>
    <submittedName>
        <fullName evidence="1">Uncharacterized protein</fullName>
    </submittedName>
</protein>
<sequence>MVFHLLSFVFLGSNAIRIHYFLNNHNFLILLPSFYIDYSKILTLKETDVNYTIKFSDKSFYD</sequence>
<comment type="caution">
    <text evidence="1">The sequence shown here is derived from an EMBL/GenBank/DDBJ whole genome shotgun (WGS) entry which is preliminary data.</text>
</comment>
<keyword evidence="2" id="KW-1185">Reference proteome</keyword>
<evidence type="ECO:0000313" key="1">
    <source>
        <dbReference type="EMBL" id="OAB31335.1"/>
    </source>
</evidence>
<dbReference type="EMBL" id="LVJE01000001">
    <property type="protein sequence ID" value="OAB31335.1"/>
    <property type="molecule type" value="Genomic_DNA"/>
</dbReference>
<reference evidence="1 2" key="1">
    <citation type="submission" date="2016-03" db="EMBL/GenBank/DDBJ databases">
        <title>Draft genome sequence of Flavobacterium fryxellicola DSM 16209.</title>
        <authorList>
            <person name="Shin S.-K."/>
            <person name="Yi H."/>
        </authorList>
    </citation>
    <scope>NUCLEOTIDE SEQUENCE [LARGE SCALE GENOMIC DNA]</scope>
    <source>
        <strain evidence="1 2">DSM 16209</strain>
    </source>
</reference>
<evidence type="ECO:0000313" key="2">
    <source>
        <dbReference type="Proteomes" id="UP000077164"/>
    </source>
</evidence>
<name>A0A168ACC5_9FLAO</name>
<accession>A0A168ACC5</accession>
<dbReference type="Proteomes" id="UP000077164">
    <property type="component" value="Unassembled WGS sequence"/>
</dbReference>
<gene>
    <name evidence="1" type="ORF">FBFR_00415</name>
</gene>
<organism evidence="1 2">
    <name type="scientific">Flavobacterium fryxellicola</name>
    <dbReference type="NCBI Taxonomy" id="249352"/>
    <lineage>
        <taxon>Bacteria</taxon>
        <taxon>Pseudomonadati</taxon>
        <taxon>Bacteroidota</taxon>
        <taxon>Flavobacteriia</taxon>
        <taxon>Flavobacteriales</taxon>
        <taxon>Flavobacteriaceae</taxon>
        <taxon>Flavobacterium</taxon>
    </lineage>
</organism>